<dbReference type="GO" id="GO:0004181">
    <property type="term" value="F:metallocarboxypeptidase activity"/>
    <property type="evidence" value="ECO:0007669"/>
    <property type="project" value="InterPro"/>
</dbReference>
<dbReference type="PROSITE" id="PS52035">
    <property type="entry name" value="PEPTIDASE_M14"/>
    <property type="match status" value="1"/>
</dbReference>
<feature type="region of interest" description="Disordered" evidence="9">
    <location>
        <begin position="334"/>
        <end position="395"/>
    </location>
</feature>
<keyword evidence="6" id="KW-0862">Zinc</keyword>
<keyword evidence="10" id="KW-0732">Signal</keyword>
<dbReference type="Pfam" id="PF00246">
    <property type="entry name" value="Peptidase_M14"/>
    <property type="match status" value="1"/>
</dbReference>
<dbReference type="PANTHER" id="PTHR11705">
    <property type="entry name" value="PROTEASE FAMILY M14 CARBOXYPEPTIDASE A,B"/>
    <property type="match status" value="1"/>
</dbReference>
<organism evidence="12 13">
    <name type="scientific">Aphanomyces astaci</name>
    <name type="common">Crayfish plague agent</name>
    <dbReference type="NCBI Taxonomy" id="112090"/>
    <lineage>
        <taxon>Eukaryota</taxon>
        <taxon>Sar</taxon>
        <taxon>Stramenopiles</taxon>
        <taxon>Oomycota</taxon>
        <taxon>Saprolegniomycetes</taxon>
        <taxon>Saprolegniales</taxon>
        <taxon>Verrucalvaceae</taxon>
        <taxon>Aphanomyces</taxon>
    </lineage>
</organism>
<dbReference type="PANTHER" id="PTHR11705:SF143">
    <property type="entry name" value="SLL0236 PROTEIN"/>
    <property type="match status" value="1"/>
</dbReference>
<sequence length="426" mass="46600">MKLLSVLAVLIASATASIELDGASFQGVDGKLRSLDQVQAIQDDADVNRQCHQANSNYIPSLKAGQYTSNAFFNCFRTTAQIFEYINTLTSQNPSLLTKFPISKTVKGQTIYAYKLTSGGAKAQSLYYENNIATGKPTIADQFNVIFVPIVNIDGYDITWSGNRYQRKNANQVDLNRNFPSFYKNPRPPSPSDEAYPGPFPLSELETKGIADWLKANNDGIAGWVDVHAYAGLILFPYGDTLSPIGGGEDEKFQLLGRNVQARMGPNYKAETSATLYPAYGCFDDYHYRMYKKPVLTLEIAGSDFVAPASTIRTRGTEVFNGLTQFAQEVITYNGGATPQPTTTKLTPSTTTLAPMTTSPVPTTSASPVTTKPTTSPVTTAKPTTNPTANDKCDGNRNTCFWPATRQLLPYSQSDCELFTSFVWCP</sequence>
<evidence type="ECO:0000256" key="1">
    <source>
        <dbReference type="ARBA" id="ARBA00001947"/>
    </source>
</evidence>
<feature type="compositionally biased region" description="Low complexity" evidence="9">
    <location>
        <begin position="338"/>
        <end position="390"/>
    </location>
</feature>
<keyword evidence="4" id="KW-0479">Metal-binding</keyword>
<dbReference type="GO" id="GO:0008270">
    <property type="term" value="F:zinc ion binding"/>
    <property type="evidence" value="ECO:0007669"/>
    <property type="project" value="InterPro"/>
</dbReference>
<reference evidence="12 13" key="1">
    <citation type="submission" date="2019-06" db="EMBL/GenBank/DDBJ databases">
        <title>Genomics analysis of Aphanomyces spp. identifies a new class of oomycete effector associated with host adaptation.</title>
        <authorList>
            <person name="Gaulin E."/>
        </authorList>
    </citation>
    <scope>NUCLEOTIDE SEQUENCE [LARGE SCALE GENOMIC DNA]</scope>
    <source>
        <strain evidence="12 13">E</strain>
    </source>
</reference>
<dbReference type="InterPro" id="IPR057247">
    <property type="entry name" value="CARBOXYPEPT_ZN_2"/>
</dbReference>
<protein>
    <recommendedName>
        <fullName evidence="11">Peptidase M14 domain-containing protein</fullName>
    </recommendedName>
</protein>
<feature type="chain" id="PRO_5025372507" description="Peptidase M14 domain-containing protein" evidence="10">
    <location>
        <begin position="17"/>
        <end position="426"/>
    </location>
</feature>
<dbReference type="InterPro" id="IPR000834">
    <property type="entry name" value="Peptidase_M14"/>
</dbReference>
<evidence type="ECO:0000256" key="7">
    <source>
        <dbReference type="ARBA" id="ARBA00023049"/>
    </source>
</evidence>
<dbReference type="GO" id="GO:0006508">
    <property type="term" value="P:proteolysis"/>
    <property type="evidence" value="ECO:0007669"/>
    <property type="project" value="UniProtKB-KW"/>
</dbReference>
<dbReference type="Proteomes" id="UP000469452">
    <property type="component" value="Unassembled WGS sequence"/>
</dbReference>
<dbReference type="Gene3D" id="3.40.630.10">
    <property type="entry name" value="Zn peptidases"/>
    <property type="match status" value="1"/>
</dbReference>
<name>A0A6A4Z1V7_APHAT</name>
<comment type="caution">
    <text evidence="12">The sequence shown here is derived from an EMBL/GenBank/DDBJ whole genome shotgun (WGS) entry which is preliminary data.</text>
</comment>
<evidence type="ECO:0000259" key="11">
    <source>
        <dbReference type="PROSITE" id="PS52035"/>
    </source>
</evidence>
<accession>A0A6A4Z1V7</accession>
<comment type="cofactor">
    <cofactor evidence="1">
        <name>Zn(2+)</name>
        <dbReference type="ChEBI" id="CHEBI:29105"/>
    </cofactor>
</comment>
<evidence type="ECO:0000313" key="12">
    <source>
        <dbReference type="EMBL" id="KAF0703989.1"/>
    </source>
</evidence>
<evidence type="ECO:0000256" key="3">
    <source>
        <dbReference type="ARBA" id="ARBA00022670"/>
    </source>
</evidence>
<feature type="active site" description="Proton donor/acceptor" evidence="8">
    <location>
        <position position="299"/>
    </location>
</feature>
<evidence type="ECO:0000313" key="13">
    <source>
        <dbReference type="Proteomes" id="UP000469452"/>
    </source>
</evidence>
<dbReference type="VEuPathDB" id="FungiDB:H257_13235"/>
<dbReference type="SMART" id="SM00631">
    <property type="entry name" value="Zn_pept"/>
    <property type="match status" value="1"/>
</dbReference>
<keyword evidence="7" id="KW-0482">Metalloprotease</keyword>
<dbReference type="PROSITE" id="PS00133">
    <property type="entry name" value="CARBOXYPEPT_ZN_2"/>
    <property type="match status" value="1"/>
</dbReference>
<feature type="signal peptide" evidence="10">
    <location>
        <begin position="1"/>
        <end position="16"/>
    </location>
</feature>
<dbReference type="SUPFAM" id="SSF53187">
    <property type="entry name" value="Zn-dependent exopeptidases"/>
    <property type="match status" value="1"/>
</dbReference>
<evidence type="ECO:0000256" key="2">
    <source>
        <dbReference type="ARBA" id="ARBA00005988"/>
    </source>
</evidence>
<keyword evidence="3" id="KW-0645">Protease</keyword>
<proteinExistence type="inferred from homology"/>
<evidence type="ECO:0000256" key="5">
    <source>
        <dbReference type="ARBA" id="ARBA00022801"/>
    </source>
</evidence>
<evidence type="ECO:0000256" key="4">
    <source>
        <dbReference type="ARBA" id="ARBA00022723"/>
    </source>
</evidence>
<evidence type="ECO:0000256" key="8">
    <source>
        <dbReference type="PROSITE-ProRule" id="PRU01379"/>
    </source>
</evidence>
<gene>
    <name evidence="12" type="ORF">AaE_015160</name>
</gene>
<comment type="similarity">
    <text evidence="2 8">Belongs to the peptidase M14 family.</text>
</comment>
<evidence type="ECO:0000256" key="6">
    <source>
        <dbReference type="ARBA" id="ARBA00022833"/>
    </source>
</evidence>
<dbReference type="AlphaFoldDB" id="A0A6A4Z1V7"/>
<keyword evidence="5" id="KW-0378">Hydrolase</keyword>
<feature type="domain" description="Peptidase M14" evidence="11">
    <location>
        <begin position="75"/>
        <end position="330"/>
    </location>
</feature>
<evidence type="ECO:0000256" key="10">
    <source>
        <dbReference type="SAM" id="SignalP"/>
    </source>
</evidence>
<evidence type="ECO:0000256" key="9">
    <source>
        <dbReference type="SAM" id="MobiDB-lite"/>
    </source>
</evidence>
<dbReference type="EMBL" id="VJMI01020552">
    <property type="protein sequence ID" value="KAF0703989.1"/>
    <property type="molecule type" value="Genomic_DNA"/>
</dbReference>
<dbReference type="GO" id="GO:0005615">
    <property type="term" value="C:extracellular space"/>
    <property type="evidence" value="ECO:0007669"/>
    <property type="project" value="TreeGrafter"/>
</dbReference>